<evidence type="ECO:0000313" key="1">
    <source>
        <dbReference type="EMBL" id="KAI9922004.1"/>
    </source>
</evidence>
<keyword evidence="2" id="KW-1185">Reference proteome</keyword>
<protein>
    <submittedName>
        <fullName evidence="1">Uncharacterized protein</fullName>
    </submittedName>
</protein>
<reference evidence="1 2" key="1">
    <citation type="journal article" date="2022" name="bioRxiv">
        <title>The genome of the oomycete Peronosclerospora sorghi, a cosmopolitan pathogen of maize and sorghum, is inflated with dispersed pseudogenes.</title>
        <authorList>
            <person name="Fletcher K."/>
            <person name="Martin F."/>
            <person name="Isakeit T."/>
            <person name="Cavanaugh K."/>
            <person name="Magill C."/>
            <person name="Michelmore R."/>
        </authorList>
    </citation>
    <scope>NUCLEOTIDE SEQUENCE [LARGE SCALE GENOMIC DNA]</scope>
    <source>
        <strain evidence="1">P6</strain>
    </source>
</reference>
<sequence length="92" mass="10184">MPVLEGESDELLPGNPTLTSLGIDVDHLLEQVASKKEHLQEDDDVPEDDIVGVSNMDKAWTRKVEDKRSVVSDLNVWRTKLVANPPAKAKPL</sequence>
<proteinExistence type="predicted"/>
<dbReference type="Proteomes" id="UP001163321">
    <property type="component" value="Chromosome 1"/>
</dbReference>
<comment type="caution">
    <text evidence="1">The sequence shown here is derived from an EMBL/GenBank/DDBJ whole genome shotgun (WGS) entry which is preliminary data.</text>
</comment>
<evidence type="ECO:0000313" key="2">
    <source>
        <dbReference type="Proteomes" id="UP001163321"/>
    </source>
</evidence>
<organism evidence="1 2">
    <name type="scientific">Peronosclerospora sorghi</name>
    <dbReference type="NCBI Taxonomy" id="230839"/>
    <lineage>
        <taxon>Eukaryota</taxon>
        <taxon>Sar</taxon>
        <taxon>Stramenopiles</taxon>
        <taxon>Oomycota</taxon>
        <taxon>Peronosporomycetes</taxon>
        <taxon>Peronosporales</taxon>
        <taxon>Peronosporaceae</taxon>
        <taxon>Peronosclerospora</taxon>
    </lineage>
</organism>
<name>A0ACC0WTC6_9STRA</name>
<gene>
    <name evidence="1" type="ORF">PsorP6_001457</name>
</gene>
<dbReference type="EMBL" id="CM047580">
    <property type="protein sequence ID" value="KAI9922004.1"/>
    <property type="molecule type" value="Genomic_DNA"/>
</dbReference>
<accession>A0ACC0WTC6</accession>